<evidence type="ECO:0000256" key="2">
    <source>
        <dbReference type="SAM" id="Phobius"/>
    </source>
</evidence>
<keyword evidence="2" id="KW-0812">Transmembrane</keyword>
<comment type="caution">
    <text evidence="3">The sequence shown here is derived from an EMBL/GenBank/DDBJ whole genome shotgun (WGS) entry which is preliminary data.</text>
</comment>
<sequence>MDYHEFAKYAKDIAAFSVMLVSIFAIITGLIIFIPHIFS</sequence>
<evidence type="ECO:0000256" key="1">
    <source>
        <dbReference type="PIRSR" id="PIRSR600829-3"/>
    </source>
</evidence>
<name>A0ABD4EDG8_STALU</name>
<evidence type="ECO:0000313" key="4">
    <source>
        <dbReference type="Proteomes" id="UP000070063"/>
    </source>
</evidence>
<dbReference type="AlphaFoldDB" id="A0ABD4EDG8"/>
<feature type="binding site" evidence="1">
    <location>
        <begin position="11"/>
        <end position="12"/>
    </location>
    <ligand>
        <name>ATP</name>
        <dbReference type="ChEBI" id="CHEBI:30616"/>
    </ligand>
</feature>
<dbReference type="EMBL" id="LRQI01000079">
    <property type="protein sequence ID" value="KXA36978.1"/>
    <property type="molecule type" value="Genomic_DNA"/>
</dbReference>
<accession>A0ABD4EDG8</accession>
<dbReference type="InterPro" id="IPR036945">
    <property type="entry name" value="DAGK_sf"/>
</dbReference>
<gene>
    <name evidence="3" type="ORF">HMPREF3225_01931</name>
</gene>
<keyword evidence="1" id="KW-0067">ATP-binding</keyword>
<feature type="transmembrane region" description="Helical" evidence="2">
    <location>
        <begin position="12"/>
        <end position="38"/>
    </location>
</feature>
<reference evidence="3 4" key="1">
    <citation type="submission" date="2016-01" db="EMBL/GenBank/DDBJ databases">
        <authorList>
            <person name="Mitreva M."/>
            <person name="Pepin K.H."/>
            <person name="Mihindukulasuriya K.A."/>
            <person name="Fulton R."/>
            <person name="Fronick C."/>
            <person name="O'Laughlin M."/>
            <person name="Miner T."/>
            <person name="Herter B."/>
            <person name="Rosa B.A."/>
            <person name="Cordes M."/>
            <person name="Tomlinson C."/>
            <person name="Wollam A."/>
            <person name="Palsikar V.B."/>
            <person name="Mardis E.R."/>
            <person name="Wilson R.K."/>
        </authorList>
    </citation>
    <scope>NUCLEOTIDE SEQUENCE [LARGE SCALE GENOMIC DNA]</scope>
    <source>
        <strain evidence="3 4">MJR7738</strain>
    </source>
</reference>
<keyword evidence="2" id="KW-0472">Membrane</keyword>
<proteinExistence type="predicted"/>
<protein>
    <submittedName>
        <fullName evidence="3">Uncharacterized protein</fullName>
    </submittedName>
</protein>
<keyword evidence="1" id="KW-0547">Nucleotide-binding</keyword>
<dbReference type="InterPro" id="IPR000829">
    <property type="entry name" value="DAGK"/>
</dbReference>
<dbReference type="Pfam" id="PF01219">
    <property type="entry name" value="DAGK_prokar"/>
    <property type="match status" value="1"/>
</dbReference>
<evidence type="ECO:0000313" key="3">
    <source>
        <dbReference type="EMBL" id="KXA36978.1"/>
    </source>
</evidence>
<keyword evidence="2" id="KW-1133">Transmembrane helix</keyword>
<dbReference type="Gene3D" id="1.10.287.3610">
    <property type="match status" value="1"/>
</dbReference>
<organism evidence="3 4">
    <name type="scientific">Staphylococcus lugdunensis</name>
    <dbReference type="NCBI Taxonomy" id="28035"/>
    <lineage>
        <taxon>Bacteria</taxon>
        <taxon>Bacillati</taxon>
        <taxon>Bacillota</taxon>
        <taxon>Bacilli</taxon>
        <taxon>Bacillales</taxon>
        <taxon>Staphylococcaceae</taxon>
        <taxon>Staphylococcus</taxon>
    </lineage>
</organism>
<dbReference type="Proteomes" id="UP000070063">
    <property type="component" value="Unassembled WGS sequence"/>
</dbReference>